<dbReference type="InterPro" id="IPR042188">
    <property type="entry name" value="MmgE/PrpD_sf_2"/>
</dbReference>
<organism evidence="4 5">
    <name type="scientific">Streptomyces prunicolor</name>
    <dbReference type="NCBI Taxonomy" id="67348"/>
    <lineage>
        <taxon>Bacteria</taxon>
        <taxon>Bacillati</taxon>
        <taxon>Actinomycetota</taxon>
        <taxon>Actinomycetes</taxon>
        <taxon>Kitasatosporales</taxon>
        <taxon>Streptomycetaceae</taxon>
        <taxon>Streptomyces</taxon>
    </lineage>
</organism>
<proteinExistence type="inferred from homology"/>
<dbReference type="PANTHER" id="PTHR16943">
    <property type="entry name" value="2-METHYLCITRATE DEHYDRATASE-RELATED"/>
    <property type="match status" value="1"/>
</dbReference>
<evidence type="ECO:0000313" key="5">
    <source>
        <dbReference type="Proteomes" id="UP001187346"/>
    </source>
</evidence>
<accession>A0ABU4F238</accession>
<keyword evidence="5" id="KW-1185">Reference proteome</keyword>
<comment type="similarity">
    <text evidence="1">Belongs to the PrpD family.</text>
</comment>
<dbReference type="Gene3D" id="3.30.1330.120">
    <property type="entry name" value="2-methylcitrate dehydratase PrpD"/>
    <property type="match status" value="1"/>
</dbReference>
<dbReference type="Pfam" id="PF03972">
    <property type="entry name" value="MmgE_PrpD_N"/>
    <property type="match status" value="1"/>
</dbReference>
<evidence type="ECO:0000256" key="1">
    <source>
        <dbReference type="ARBA" id="ARBA00006174"/>
    </source>
</evidence>
<dbReference type="InterPro" id="IPR045337">
    <property type="entry name" value="MmgE_PrpD_C"/>
</dbReference>
<evidence type="ECO:0000259" key="3">
    <source>
        <dbReference type="Pfam" id="PF19305"/>
    </source>
</evidence>
<evidence type="ECO:0000313" key="4">
    <source>
        <dbReference type="EMBL" id="MDV7214668.1"/>
    </source>
</evidence>
<dbReference type="InterPro" id="IPR036148">
    <property type="entry name" value="MmgE/PrpD_sf"/>
</dbReference>
<dbReference type="InterPro" id="IPR005656">
    <property type="entry name" value="MmgE_PrpD"/>
</dbReference>
<evidence type="ECO:0000259" key="2">
    <source>
        <dbReference type="Pfam" id="PF03972"/>
    </source>
</evidence>
<protein>
    <submittedName>
        <fullName evidence="4">MmgE/PrpD family protein</fullName>
    </submittedName>
</protein>
<reference evidence="4 5" key="1">
    <citation type="submission" date="2023-10" db="EMBL/GenBank/DDBJ databases">
        <title>Characterization of rhizosphere-enriched actinobacteria from wheat plants lab-grown on chernevaya soil.</title>
        <authorList>
            <person name="Tikhonova E.N."/>
            <person name="Konopkin A."/>
            <person name="Kravchenko I.K."/>
        </authorList>
    </citation>
    <scope>NUCLEOTIDE SEQUENCE [LARGE SCALE GENOMIC DNA]</scope>
    <source>
        <strain evidence="4 5">RR29</strain>
    </source>
</reference>
<dbReference type="EMBL" id="JAWMAJ010000003">
    <property type="protein sequence ID" value="MDV7214668.1"/>
    <property type="molecule type" value="Genomic_DNA"/>
</dbReference>
<dbReference type="PANTHER" id="PTHR16943:SF8">
    <property type="entry name" value="2-METHYLCITRATE DEHYDRATASE"/>
    <property type="match status" value="1"/>
</dbReference>
<dbReference type="SUPFAM" id="SSF103378">
    <property type="entry name" value="2-methylcitrate dehydratase PrpD"/>
    <property type="match status" value="1"/>
</dbReference>
<feature type="domain" description="MmgE/PrpD N-terminal" evidence="2">
    <location>
        <begin position="9"/>
        <end position="247"/>
    </location>
</feature>
<dbReference type="InterPro" id="IPR042183">
    <property type="entry name" value="MmgE/PrpD_sf_1"/>
</dbReference>
<feature type="domain" description="MmgE/PrpD C-terminal" evidence="3">
    <location>
        <begin position="268"/>
        <end position="433"/>
    </location>
</feature>
<dbReference type="InterPro" id="IPR045336">
    <property type="entry name" value="MmgE_PrpD_N"/>
</dbReference>
<sequence>MSENTLATRLAAWVAALEYDQLPPRAVEMAKLLILDQLGLQVRGATLPNVRPELRLVEAMRAAPESTMVLSGTRTVAPYAAFANGTLGAAFEFDDVHMYAAHIGSAVVPTALAFGESTSTHGREVLTAVVAGAQVMSLLGATTVRDMVRVGWHGSKILGTFGAAATAGRLLGLTPGRLTDALGIAGSDAGGTMEYERSGGEVKRMHSGSAARSGAQAALLAQDGLTGPVTIIEGERGLFRLFAGTRDTSGVDGLWDHFHIVDTIFRLYPTIGSAGPAIEAVAHLLARDHLPWREIKEIRLGLPAIAVGHGAAVTRPTDMVSAQFSTAFSVALRLVRGHNRPEDYMDPALWTDPDLLSVVDKVVPYSMEFPPDAPFLSCRVDIALADGRVLSHTQWGVRGHPAHPDTEDTDIETKFLDNVDGIISRPAARKIIERIKGLESLADVAELMNLTGRREQ</sequence>
<comment type="caution">
    <text evidence="4">The sequence shown here is derived from an EMBL/GenBank/DDBJ whole genome shotgun (WGS) entry which is preliminary data.</text>
</comment>
<gene>
    <name evidence="4" type="ORF">R5A26_01750</name>
</gene>
<dbReference type="Proteomes" id="UP001187346">
    <property type="component" value="Unassembled WGS sequence"/>
</dbReference>
<dbReference type="Gene3D" id="1.10.4100.10">
    <property type="entry name" value="2-methylcitrate dehydratase PrpD"/>
    <property type="match status" value="1"/>
</dbReference>
<dbReference type="RefSeq" id="WP_317769773.1">
    <property type="nucleotide sequence ID" value="NZ_JAWMAJ010000003.1"/>
</dbReference>
<name>A0ABU4F238_9ACTN</name>
<dbReference type="Pfam" id="PF19305">
    <property type="entry name" value="MmgE_PrpD_C"/>
    <property type="match status" value="1"/>
</dbReference>